<reference evidence="1 2" key="1">
    <citation type="submission" date="2020-08" db="EMBL/GenBank/DDBJ databases">
        <title>Genomic Encyclopedia of Type Strains, Phase III (KMG-III): the genomes of soil and plant-associated and newly described type strains.</title>
        <authorList>
            <person name="Whitman W."/>
        </authorList>
    </citation>
    <scope>NUCLEOTIDE SEQUENCE [LARGE SCALE GENOMIC DNA]</scope>
    <source>
        <strain evidence="1 2">CECT 8571</strain>
    </source>
</reference>
<organism evidence="1 2">
    <name type="scientific">Simiduia aestuariiviva</name>
    <dbReference type="NCBI Taxonomy" id="1510459"/>
    <lineage>
        <taxon>Bacteria</taxon>
        <taxon>Pseudomonadati</taxon>
        <taxon>Pseudomonadota</taxon>
        <taxon>Gammaproteobacteria</taxon>
        <taxon>Cellvibrionales</taxon>
        <taxon>Cellvibrionaceae</taxon>
        <taxon>Simiduia</taxon>
    </lineage>
</organism>
<evidence type="ECO:0000313" key="1">
    <source>
        <dbReference type="EMBL" id="MBB3169401.1"/>
    </source>
</evidence>
<dbReference type="EMBL" id="JACHXZ010000003">
    <property type="protein sequence ID" value="MBB3169401.1"/>
    <property type="molecule type" value="Genomic_DNA"/>
</dbReference>
<accession>A0A839URR5</accession>
<gene>
    <name evidence="1" type="ORF">FHS30_002609</name>
</gene>
<dbReference type="Gene3D" id="3.40.50.150">
    <property type="entry name" value="Vaccinia Virus protein VP39"/>
    <property type="match status" value="1"/>
</dbReference>
<comment type="caution">
    <text evidence="1">The sequence shown here is derived from an EMBL/GenBank/DDBJ whole genome shotgun (WGS) entry which is preliminary data.</text>
</comment>
<dbReference type="RefSeq" id="WP_183910872.1">
    <property type="nucleotide sequence ID" value="NZ_JACHXZ010000003.1"/>
</dbReference>
<dbReference type="InterPro" id="IPR019410">
    <property type="entry name" value="Methyltransf_16"/>
</dbReference>
<protein>
    <submittedName>
        <fullName evidence="1">Putative nicotinamide N-methyase</fullName>
    </submittedName>
</protein>
<name>A0A839URR5_9GAMM</name>
<evidence type="ECO:0000313" key="2">
    <source>
        <dbReference type="Proteomes" id="UP000559987"/>
    </source>
</evidence>
<dbReference type="SUPFAM" id="SSF53335">
    <property type="entry name" value="S-adenosyl-L-methionine-dependent methyltransferases"/>
    <property type="match status" value="1"/>
</dbReference>
<dbReference type="CDD" id="cd02440">
    <property type="entry name" value="AdoMet_MTases"/>
    <property type="match status" value="1"/>
</dbReference>
<dbReference type="Proteomes" id="UP000559987">
    <property type="component" value="Unassembled WGS sequence"/>
</dbReference>
<dbReference type="Pfam" id="PF10294">
    <property type="entry name" value="Methyltransf_16"/>
    <property type="match status" value="1"/>
</dbReference>
<sequence>MIEKNTREAFGLSMLTSAHKDIRRLRRAQGVAQLHGNKLWKSSYVLMDYLREFPIETGSRVLELGCGWGLGGIFCAKHFNADVVSLDADESVFPFVELHAQRNQVTTNTYCGRFEDLTEKELAGFDVIIGADICFWDEMVAPLEQALDRALAADVGRIVLTDPGRPTFRALAEAIDNSYEDVVYTDWDVPEPHNLWGLVLDL</sequence>
<dbReference type="InterPro" id="IPR029063">
    <property type="entry name" value="SAM-dependent_MTases_sf"/>
</dbReference>
<dbReference type="AlphaFoldDB" id="A0A839URR5"/>
<proteinExistence type="predicted"/>
<keyword evidence="2" id="KW-1185">Reference proteome</keyword>
<dbReference type="PANTHER" id="PTHR14614">
    <property type="entry name" value="HEPATOCELLULAR CARCINOMA-ASSOCIATED ANTIGEN"/>
    <property type="match status" value="1"/>
</dbReference>